<evidence type="ECO:0000313" key="2">
    <source>
        <dbReference type="EMBL" id="EUT87375.1"/>
    </source>
</evidence>
<organism evidence="2">
    <name type="scientific">Plasmodium falciparum Santa Lucia</name>
    <dbReference type="NCBI Taxonomy" id="478859"/>
    <lineage>
        <taxon>Eukaryota</taxon>
        <taxon>Sar</taxon>
        <taxon>Alveolata</taxon>
        <taxon>Apicomplexa</taxon>
        <taxon>Aconoidasida</taxon>
        <taxon>Haemosporida</taxon>
        <taxon>Plasmodiidae</taxon>
        <taxon>Plasmodium</taxon>
        <taxon>Plasmodium (Laverania)</taxon>
    </lineage>
</organism>
<sequence length="125" mass="15079">MGTDTESDSINSAKTDTENGTGAAKYYALRKIQKKDRIISRIEDGIILIIEDRIIFIIRMYEDNIGRTLYNCYYNNEKIKKKKKNEKKKRKMKKRKEKRKNEKKKGKMKRKKEKKKMKKKNEKKK</sequence>
<feature type="region of interest" description="Disordered" evidence="1">
    <location>
        <begin position="80"/>
        <end position="125"/>
    </location>
</feature>
<dbReference type="AlphaFoldDB" id="W7FS09"/>
<dbReference type="Proteomes" id="UP000030666">
    <property type="component" value="Unassembled WGS sequence"/>
</dbReference>
<protein>
    <submittedName>
        <fullName evidence="2">Uncharacterized protein</fullName>
    </submittedName>
</protein>
<dbReference type="EMBL" id="KE123491">
    <property type="protein sequence ID" value="EUT87375.1"/>
    <property type="molecule type" value="Genomic_DNA"/>
</dbReference>
<evidence type="ECO:0000256" key="1">
    <source>
        <dbReference type="SAM" id="MobiDB-lite"/>
    </source>
</evidence>
<gene>
    <name evidence="2" type="ORF">PFAG_02197</name>
</gene>
<reference evidence="2" key="1">
    <citation type="submission" date="2013-02" db="EMBL/GenBank/DDBJ databases">
        <title>The Genome Sequence of Plasmodium falciparum Santa Lucia.</title>
        <authorList>
            <consortium name="The Broad Institute Genome Sequencing Platform"/>
            <consortium name="The Broad Institute Genome Sequencing Center for Infectious Disease"/>
            <person name="Neafsey D."/>
            <person name="Cheeseman I."/>
            <person name="Volkman S."/>
            <person name="Adams J."/>
            <person name="Walker B."/>
            <person name="Young S.K."/>
            <person name="Zeng Q."/>
            <person name="Gargeya S."/>
            <person name="Fitzgerald M."/>
            <person name="Haas B."/>
            <person name="Abouelleil A."/>
            <person name="Alvarado L."/>
            <person name="Arachchi H.M."/>
            <person name="Berlin A.M."/>
            <person name="Chapman S.B."/>
            <person name="Dewar J."/>
            <person name="Goldberg J."/>
            <person name="Griggs A."/>
            <person name="Gujja S."/>
            <person name="Hansen M."/>
            <person name="Howarth C."/>
            <person name="Imamovic A."/>
            <person name="Larimer J."/>
            <person name="McCowan C."/>
            <person name="Murphy C."/>
            <person name="Neiman D."/>
            <person name="Pearson M."/>
            <person name="Priest M."/>
            <person name="Roberts A."/>
            <person name="Saif S."/>
            <person name="Shea T."/>
            <person name="Sisk P."/>
            <person name="Sykes S."/>
            <person name="Wortman J."/>
            <person name="Nusbaum C."/>
            <person name="Birren B."/>
        </authorList>
    </citation>
    <scope>NUCLEOTIDE SEQUENCE [LARGE SCALE GENOMIC DNA]</scope>
    <source>
        <strain evidence="2">Santa Lucia</strain>
    </source>
</reference>
<accession>W7FS09</accession>
<name>W7FS09_PLAFA</name>
<proteinExistence type="predicted"/>